<keyword evidence="4" id="KW-1185">Reference proteome</keyword>
<feature type="transmembrane region" description="Helical" evidence="2">
    <location>
        <begin position="281"/>
        <end position="300"/>
    </location>
</feature>
<evidence type="ECO:0000256" key="2">
    <source>
        <dbReference type="SAM" id="Phobius"/>
    </source>
</evidence>
<sequence length="301" mass="32483">MRAAAAQFAADYAANPRRRTINEERAKDDATGGLILGFLWLGVAAKTWWGGEAGLALLPASYGLHEATYFALHRWVPSFRGLYVRFLREILFIPAMLHTLATLITLSVWSHSSILTLHGGSSLRLLLVLAVANGSLAHSMYYPFCGFLLPYVAAALPLTLLLPLASSRLLCRRLLEDASSTQAVTNLQSTLNIAHAAVAGPFGWSDFPSTGADAALPSCIQVNVYLIGLLGCALPLLLARPLPEQQQQPRQQRRRQPAEQQTDGAGALHETLRRQHLLPRLALASAIAWSIGAAAAFTFGG</sequence>
<evidence type="ECO:0000256" key="1">
    <source>
        <dbReference type="SAM" id="MobiDB-lite"/>
    </source>
</evidence>
<feature type="transmembrane region" description="Helical" evidence="2">
    <location>
        <begin position="148"/>
        <end position="171"/>
    </location>
</feature>
<name>A0A2P6TRK2_CHLSO</name>
<protein>
    <submittedName>
        <fullName evidence="3">Uncharacterized protein</fullName>
    </submittedName>
</protein>
<feature type="transmembrane region" description="Helical" evidence="2">
    <location>
        <begin position="183"/>
        <end position="204"/>
    </location>
</feature>
<keyword evidence="2" id="KW-0812">Transmembrane</keyword>
<keyword evidence="2" id="KW-1133">Transmembrane helix</keyword>
<dbReference type="AlphaFoldDB" id="A0A2P6TRK2"/>
<evidence type="ECO:0000313" key="3">
    <source>
        <dbReference type="EMBL" id="PRW56690.1"/>
    </source>
</evidence>
<feature type="region of interest" description="Disordered" evidence="1">
    <location>
        <begin position="244"/>
        <end position="263"/>
    </location>
</feature>
<accession>A0A2P6TRK2</accession>
<organism evidence="3 4">
    <name type="scientific">Chlorella sorokiniana</name>
    <name type="common">Freshwater green alga</name>
    <dbReference type="NCBI Taxonomy" id="3076"/>
    <lineage>
        <taxon>Eukaryota</taxon>
        <taxon>Viridiplantae</taxon>
        <taxon>Chlorophyta</taxon>
        <taxon>core chlorophytes</taxon>
        <taxon>Trebouxiophyceae</taxon>
        <taxon>Chlorellales</taxon>
        <taxon>Chlorellaceae</taxon>
        <taxon>Chlorella clade</taxon>
        <taxon>Chlorella</taxon>
    </lineage>
</organism>
<feature type="transmembrane region" description="Helical" evidence="2">
    <location>
        <begin position="224"/>
        <end position="243"/>
    </location>
</feature>
<dbReference type="Proteomes" id="UP000239899">
    <property type="component" value="Unassembled WGS sequence"/>
</dbReference>
<proteinExistence type="predicted"/>
<dbReference type="EMBL" id="LHPG02000008">
    <property type="protein sequence ID" value="PRW56690.1"/>
    <property type="molecule type" value="Genomic_DNA"/>
</dbReference>
<keyword evidence="2" id="KW-0472">Membrane</keyword>
<evidence type="ECO:0000313" key="4">
    <source>
        <dbReference type="Proteomes" id="UP000239899"/>
    </source>
</evidence>
<comment type="caution">
    <text evidence="3">The sequence shown here is derived from an EMBL/GenBank/DDBJ whole genome shotgun (WGS) entry which is preliminary data.</text>
</comment>
<gene>
    <name evidence="3" type="ORF">C2E21_4494</name>
</gene>
<reference evidence="3 4" key="1">
    <citation type="journal article" date="2018" name="Plant J.">
        <title>Genome sequences of Chlorella sorokiniana UTEX 1602 and Micractinium conductrix SAG 241.80: implications to maltose excretion by a green alga.</title>
        <authorList>
            <person name="Arriola M.B."/>
            <person name="Velmurugan N."/>
            <person name="Zhang Y."/>
            <person name="Plunkett M.H."/>
            <person name="Hondzo H."/>
            <person name="Barney B.M."/>
        </authorList>
    </citation>
    <scope>NUCLEOTIDE SEQUENCE [LARGE SCALE GENOMIC DNA]</scope>
    <source>
        <strain evidence="4">UTEX 1602</strain>
    </source>
</reference>
<feature type="transmembrane region" description="Helical" evidence="2">
    <location>
        <begin position="90"/>
        <end position="110"/>
    </location>
</feature>